<organism evidence="1 2">
    <name type="scientific">Nakamurella flavida</name>
    <dbReference type="NCBI Taxonomy" id="363630"/>
    <lineage>
        <taxon>Bacteria</taxon>
        <taxon>Bacillati</taxon>
        <taxon>Actinomycetota</taxon>
        <taxon>Actinomycetes</taxon>
        <taxon>Nakamurellales</taxon>
        <taxon>Nakamurellaceae</taxon>
        <taxon>Nakamurella</taxon>
    </lineage>
</organism>
<protein>
    <submittedName>
        <fullName evidence="1">PhoX family phosphatase</fullName>
    </submittedName>
</protein>
<dbReference type="PANTHER" id="PTHR35399:SF2">
    <property type="entry name" value="DUF839 DOMAIN-CONTAINING PROTEIN"/>
    <property type="match status" value="1"/>
</dbReference>
<comment type="caution">
    <text evidence="1">The sequence shown here is derived from an EMBL/GenBank/DDBJ whole genome shotgun (WGS) entry which is preliminary data.</text>
</comment>
<evidence type="ECO:0000313" key="2">
    <source>
        <dbReference type="Proteomes" id="UP000663801"/>
    </source>
</evidence>
<proteinExistence type="predicted"/>
<dbReference type="InterPro" id="IPR006311">
    <property type="entry name" value="TAT_signal"/>
</dbReference>
<name>A0A938YPN2_9ACTN</name>
<reference evidence="1" key="1">
    <citation type="submission" date="2021-01" db="EMBL/GenBank/DDBJ databases">
        <title>KCTC 19127 draft genome.</title>
        <authorList>
            <person name="An D."/>
        </authorList>
    </citation>
    <scope>NUCLEOTIDE SEQUENCE</scope>
    <source>
        <strain evidence="1">KCTC 19127</strain>
    </source>
</reference>
<dbReference type="AlphaFoldDB" id="A0A938YPN2"/>
<keyword evidence="2" id="KW-1185">Reference proteome</keyword>
<dbReference type="Proteomes" id="UP000663801">
    <property type="component" value="Unassembled WGS sequence"/>
</dbReference>
<dbReference type="EMBL" id="JAERWL010000008">
    <property type="protein sequence ID" value="MBM9476680.1"/>
    <property type="molecule type" value="Genomic_DNA"/>
</dbReference>
<gene>
    <name evidence="1" type="ORF">JL107_09515</name>
</gene>
<evidence type="ECO:0000313" key="1">
    <source>
        <dbReference type="EMBL" id="MBM9476680.1"/>
    </source>
</evidence>
<dbReference type="Pfam" id="PF05787">
    <property type="entry name" value="PhoX"/>
    <property type="match status" value="1"/>
</dbReference>
<accession>A0A938YPN2</accession>
<dbReference type="InterPro" id="IPR008557">
    <property type="entry name" value="PhoX"/>
</dbReference>
<dbReference type="SUPFAM" id="SSF63829">
    <property type="entry name" value="Calcium-dependent phosphotriesterase"/>
    <property type="match status" value="1"/>
</dbReference>
<dbReference type="PROSITE" id="PS51318">
    <property type="entry name" value="TAT"/>
    <property type="match status" value="1"/>
</dbReference>
<dbReference type="RefSeq" id="WP_205256960.1">
    <property type="nucleotide sequence ID" value="NZ_BAAAPV010000004.1"/>
</dbReference>
<dbReference type="PANTHER" id="PTHR35399">
    <property type="entry name" value="SLR8030 PROTEIN"/>
    <property type="match status" value="1"/>
</dbReference>
<sequence>MDGHTRGKRSPVTCHLKCADACAHPVPNPTANPTFRSIADTVLNRRKALGLAGAGAAALTLGPALLGGMPAAAAAPAAPDASGQAAGVARGGARPAGGLLRFSPIAPVPADVDAVTVPEGYSWSPIIRWGDPILPGGVAFDALAQTPEKQALQFGYNNDYLDIIVNGAKGLSGLLVANHEYVNPAIMFPPTVDTVTAKKIAKAAHGMSVVGLKRSTYGTPWTYDPAGRKNRRITADTPFTLTGPAAGCELLRTTADPAGRTVLGTFGNCSGGTTPWGTVLSGEENFNGYFRTTGVSAAEKRYGLKDAPSTYGWEEIDPRFDARSSGDVHEPNRFGWIVEIDPEDPTATPLKHTAMGRFKHEGANVTLSGGRPVAYMGDDERFDYLYKFVSARSMRTGTAKADREYNRTLLTEGDLYVARFSGDSPVAEIDGTGKLPSDGAFDGTGTWIALTRGGKSAVPGFTVQEVLVNTRLAADTVGATKMDRCEDVQPHRSIAGRVYVACTNNTDRGKAGKEGATEVAPRLANRDGHIVEINEDKGNACGTTFTWNLLLVCGDPATNDSTYFAGYPKDKVSPISCPDNVAFDASGNLWISTDGAPSTIGYNDGLFKVGLSGRERGRVQQFLAVPTGAETCGPVVHERDGRGMAYVAVQHPGEDGTWDAQLSRFPDYVPVGQAAKPGQFAGPRPSVIQVW</sequence>